<protein>
    <submittedName>
        <fullName evidence="2">Uncharacterized protein</fullName>
    </submittedName>
</protein>
<proteinExistence type="predicted"/>
<name>A0A699ZPD7_HAELA</name>
<sequence>MVSRTELVEVQNKKLDEFHLKDQIEKMTDQIDQGKIIQSMNLTDNIHAAKFKKFISNPVAATKEFMETDDAKPQDESQEYFMENQDDEYPH</sequence>
<evidence type="ECO:0000313" key="3">
    <source>
        <dbReference type="Proteomes" id="UP000485058"/>
    </source>
</evidence>
<dbReference type="AlphaFoldDB" id="A0A699ZPD7"/>
<feature type="region of interest" description="Disordered" evidence="1">
    <location>
        <begin position="65"/>
        <end position="91"/>
    </location>
</feature>
<keyword evidence="3" id="KW-1185">Reference proteome</keyword>
<organism evidence="2 3">
    <name type="scientific">Haematococcus lacustris</name>
    <name type="common">Green alga</name>
    <name type="synonym">Haematococcus pluvialis</name>
    <dbReference type="NCBI Taxonomy" id="44745"/>
    <lineage>
        <taxon>Eukaryota</taxon>
        <taxon>Viridiplantae</taxon>
        <taxon>Chlorophyta</taxon>
        <taxon>core chlorophytes</taxon>
        <taxon>Chlorophyceae</taxon>
        <taxon>CS clade</taxon>
        <taxon>Chlamydomonadales</taxon>
        <taxon>Haematococcaceae</taxon>
        <taxon>Haematococcus</taxon>
    </lineage>
</organism>
<comment type="caution">
    <text evidence="2">The sequence shown here is derived from an EMBL/GenBank/DDBJ whole genome shotgun (WGS) entry which is preliminary data.</text>
</comment>
<evidence type="ECO:0000313" key="2">
    <source>
        <dbReference type="EMBL" id="GFH23795.1"/>
    </source>
</evidence>
<evidence type="ECO:0000256" key="1">
    <source>
        <dbReference type="SAM" id="MobiDB-lite"/>
    </source>
</evidence>
<dbReference type="Proteomes" id="UP000485058">
    <property type="component" value="Unassembled WGS sequence"/>
</dbReference>
<dbReference type="EMBL" id="BLLF01002364">
    <property type="protein sequence ID" value="GFH23795.1"/>
    <property type="molecule type" value="Genomic_DNA"/>
</dbReference>
<accession>A0A699ZPD7</accession>
<feature type="compositionally biased region" description="Basic and acidic residues" evidence="1">
    <location>
        <begin position="65"/>
        <end position="75"/>
    </location>
</feature>
<gene>
    <name evidence="2" type="ORF">HaLaN_21473</name>
</gene>
<reference evidence="2 3" key="1">
    <citation type="submission" date="2020-02" db="EMBL/GenBank/DDBJ databases">
        <title>Draft genome sequence of Haematococcus lacustris strain NIES-144.</title>
        <authorList>
            <person name="Morimoto D."/>
            <person name="Nakagawa S."/>
            <person name="Yoshida T."/>
            <person name="Sawayama S."/>
        </authorList>
    </citation>
    <scope>NUCLEOTIDE SEQUENCE [LARGE SCALE GENOMIC DNA]</scope>
    <source>
        <strain evidence="2 3">NIES-144</strain>
    </source>
</reference>